<dbReference type="EMBL" id="JARKIE010000056">
    <property type="protein sequence ID" value="KAJ7691711.1"/>
    <property type="molecule type" value="Genomic_DNA"/>
</dbReference>
<organism evidence="2 3">
    <name type="scientific">Mycena rosella</name>
    <name type="common">Pink bonnet</name>
    <name type="synonym">Agaricus rosellus</name>
    <dbReference type="NCBI Taxonomy" id="1033263"/>
    <lineage>
        <taxon>Eukaryota</taxon>
        <taxon>Fungi</taxon>
        <taxon>Dikarya</taxon>
        <taxon>Basidiomycota</taxon>
        <taxon>Agaricomycotina</taxon>
        <taxon>Agaricomycetes</taxon>
        <taxon>Agaricomycetidae</taxon>
        <taxon>Agaricales</taxon>
        <taxon>Marasmiineae</taxon>
        <taxon>Mycenaceae</taxon>
        <taxon>Mycena</taxon>
    </lineage>
</organism>
<comment type="caution">
    <text evidence="2">The sequence shown here is derived from an EMBL/GenBank/DDBJ whole genome shotgun (WGS) entry which is preliminary data.</text>
</comment>
<dbReference type="Pfam" id="PF18718">
    <property type="entry name" value="CxC5"/>
    <property type="match status" value="1"/>
</dbReference>
<sequence length="306" mass="34649">MDTPLDFVDGCWKAFGSLIWRYDENGKTKGTDAEAFRKHGLDNYFSSRMLFPPSHYCSTPGCTNTRLLRDEDGPSKVVFYTLSDGACATFATHLSCSDCKARYYPNYVVRDGIRIYYDKIPDAIQVAGHQYVERAVLNLFINLMLISWTSATNGAQVYNTSLSRPENLPGHPDWIETSFKLRPEHVWDGFIVLTLLEDHQARSATLRVPHTGEQRDRFTSAMEERNTRIQLCGQPEWGHYCAKCIRVWDDNGVTRKIHVIVIDGITIGHPCCGVLHCPIRSATIDIVFVPTIPLSETRFVPSKAAR</sequence>
<evidence type="ECO:0000259" key="1">
    <source>
        <dbReference type="Pfam" id="PF18718"/>
    </source>
</evidence>
<proteinExistence type="predicted"/>
<gene>
    <name evidence="2" type="ORF">B0H17DRAFT_1200844</name>
</gene>
<protein>
    <recommendedName>
        <fullName evidence="1">CxC5 like cysteine cluster associated with KDZ domain-containing protein</fullName>
    </recommendedName>
</protein>
<reference evidence="2" key="1">
    <citation type="submission" date="2023-03" db="EMBL/GenBank/DDBJ databases">
        <title>Massive genome expansion in bonnet fungi (Mycena s.s.) driven by repeated elements and novel gene families across ecological guilds.</title>
        <authorList>
            <consortium name="Lawrence Berkeley National Laboratory"/>
            <person name="Harder C.B."/>
            <person name="Miyauchi S."/>
            <person name="Viragh M."/>
            <person name="Kuo A."/>
            <person name="Thoen E."/>
            <person name="Andreopoulos B."/>
            <person name="Lu D."/>
            <person name="Skrede I."/>
            <person name="Drula E."/>
            <person name="Henrissat B."/>
            <person name="Morin E."/>
            <person name="Kohler A."/>
            <person name="Barry K."/>
            <person name="LaButti K."/>
            <person name="Morin E."/>
            <person name="Salamov A."/>
            <person name="Lipzen A."/>
            <person name="Mereny Z."/>
            <person name="Hegedus B."/>
            <person name="Baldrian P."/>
            <person name="Stursova M."/>
            <person name="Weitz H."/>
            <person name="Taylor A."/>
            <person name="Grigoriev I.V."/>
            <person name="Nagy L.G."/>
            <person name="Martin F."/>
            <person name="Kauserud H."/>
        </authorList>
    </citation>
    <scope>NUCLEOTIDE SEQUENCE</scope>
    <source>
        <strain evidence="2">CBHHK067</strain>
    </source>
</reference>
<evidence type="ECO:0000313" key="3">
    <source>
        <dbReference type="Proteomes" id="UP001221757"/>
    </source>
</evidence>
<dbReference type="AlphaFoldDB" id="A0AAD7GK44"/>
<dbReference type="Proteomes" id="UP001221757">
    <property type="component" value="Unassembled WGS sequence"/>
</dbReference>
<evidence type="ECO:0000313" key="2">
    <source>
        <dbReference type="EMBL" id="KAJ7691711.1"/>
    </source>
</evidence>
<keyword evidence="3" id="KW-1185">Reference proteome</keyword>
<dbReference type="InterPro" id="IPR041539">
    <property type="entry name" value="CxC5"/>
</dbReference>
<name>A0AAD7GK44_MYCRO</name>
<accession>A0AAD7GK44</accession>
<feature type="domain" description="CxC5 like cysteine cluster associated with KDZ" evidence="1">
    <location>
        <begin position="47"/>
        <end position="162"/>
    </location>
</feature>